<organism evidence="3 4">
    <name type="scientific">Sporothrix schenckii (strain ATCC 58251 / de Perez 2211183)</name>
    <name type="common">Rose-picker's disease fungus</name>
    <dbReference type="NCBI Taxonomy" id="1391915"/>
    <lineage>
        <taxon>Eukaryota</taxon>
        <taxon>Fungi</taxon>
        <taxon>Dikarya</taxon>
        <taxon>Ascomycota</taxon>
        <taxon>Pezizomycotina</taxon>
        <taxon>Sordariomycetes</taxon>
        <taxon>Sordariomycetidae</taxon>
        <taxon>Ophiostomatales</taxon>
        <taxon>Ophiostomataceae</taxon>
        <taxon>Sporothrix</taxon>
    </lineage>
</organism>
<gene>
    <name evidence="3" type="ORF">HMPREF1624_08246</name>
</gene>
<feature type="transmembrane region" description="Helical" evidence="2">
    <location>
        <begin position="156"/>
        <end position="176"/>
    </location>
</feature>
<feature type="region of interest" description="Disordered" evidence="1">
    <location>
        <begin position="271"/>
        <end position="290"/>
    </location>
</feature>
<dbReference type="AlphaFoldDB" id="U7PIE1"/>
<feature type="transmembrane region" description="Helical" evidence="2">
    <location>
        <begin position="242"/>
        <end position="266"/>
    </location>
</feature>
<dbReference type="EMBL" id="KI440854">
    <property type="protein sequence ID" value="ERS95368.1"/>
    <property type="molecule type" value="Genomic_DNA"/>
</dbReference>
<dbReference type="Proteomes" id="UP000018087">
    <property type="component" value="Unassembled WGS sequence"/>
</dbReference>
<name>U7PIE1_SPOS1</name>
<dbReference type="HOGENOM" id="CLU_960342_0_0_1"/>
<evidence type="ECO:0000256" key="2">
    <source>
        <dbReference type="SAM" id="Phobius"/>
    </source>
</evidence>
<feature type="transmembrane region" description="Helical" evidence="2">
    <location>
        <begin position="114"/>
        <end position="136"/>
    </location>
</feature>
<evidence type="ECO:0000256" key="1">
    <source>
        <dbReference type="SAM" id="MobiDB-lite"/>
    </source>
</evidence>
<reference evidence="4" key="1">
    <citation type="journal article" date="2014" name="Genome Announc.">
        <title>Genome sequence of the pathogenic fungus Sporothrix schenckii (ATCC 58251).</title>
        <authorList>
            <person name="Cuomo C.A."/>
            <person name="Rodriguez-Del Valle N."/>
            <person name="Perez-Sanchez L."/>
            <person name="Abouelleil A."/>
            <person name="Goldberg J."/>
            <person name="Young S."/>
            <person name="Zeng Q."/>
            <person name="Birren B.W."/>
        </authorList>
    </citation>
    <scope>NUCLEOTIDE SEQUENCE [LARGE SCALE GENOMIC DNA]</scope>
    <source>
        <strain evidence="4">ATCC 58251 / de Perez 2211183</strain>
    </source>
</reference>
<sequence length="290" mass="31643">MSFSPRQVESVEHWLDDQPMSTKEREKDMEHLPAALPRGSRRVGVFKEGPAMANYTRPNHPPNQHNYHDSHNETAIDDRDHDLHVRSRLQMHSRFSRRDADGDLNADYVNPVECFLRVCSACLGSAALAVGAVTYVLVRRGPTPRSSTPLDNRLGWVVAVPVAAAALLWQLTRLSLLAWHGHGRRSAALLAADLAAEAVLAVGSVICAILAGFQTARHAAYNRGAVARGSRAQNYADVGPDMALVVLLALLAGTSFGILALTVVAAHRRRRQRSGRSSRSTSSSVIEIIR</sequence>
<feature type="region of interest" description="Disordered" evidence="1">
    <location>
        <begin position="1"/>
        <end position="30"/>
    </location>
</feature>
<evidence type="ECO:0000313" key="3">
    <source>
        <dbReference type="EMBL" id="ERS95368.1"/>
    </source>
</evidence>
<dbReference type="eggNOG" id="ENOG502RM1H">
    <property type="taxonomic scope" value="Eukaryota"/>
</dbReference>
<proteinExistence type="predicted"/>
<keyword evidence="2" id="KW-0812">Transmembrane</keyword>
<protein>
    <submittedName>
        <fullName evidence="3">Uncharacterized protein</fullName>
    </submittedName>
</protein>
<keyword evidence="2" id="KW-0472">Membrane</keyword>
<evidence type="ECO:0000313" key="4">
    <source>
        <dbReference type="Proteomes" id="UP000018087"/>
    </source>
</evidence>
<keyword evidence="4" id="KW-1185">Reference proteome</keyword>
<keyword evidence="2" id="KW-1133">Transmembrane helix</keyword>
<feature type="transmembrane region" description="Helical" evidence="2">
    <location>
        <begin position="188"/>
        <end position="213"/>
    </location>
</feature>
<dbReference type="OrthoDB" id="5230613at2759"/>
<accession>U7PIE1</accession>
<feature type="compositionally biased region" description="Basic and acidic residues" evidence="1">
    <location>
        <begin position="9"/>
        <end position="30"/>
    </location>
</feature>